<dbReference type="EC" id="3.5.1.9" evidence="4"/>
<protein>
    <recommendedName>
        <fullName evidence="5">Kynurenine formamidase</fullName>
        <ecNumber evidence="4">3.5.1.9</ecNumber>
    </recommendedName>
</protein>
<evidence type="ECO:0000313" key="13">
    <source>
        <dbReference type="Proteomes" id="UP000253034"/>
    </source>
</evidence>
<dbReference type="InterPro" id="IPR007325">
    <property type="entry name" value="KFase/CYL"/>
</dbReference>
<evidence type="ECO:0000256" key="9">
    <source>
        <dbReference type="ARBA" id="ARBA00023079"/>
    </source>
</evidence>
<evidence type="ECO:0000256" key="10">
    <source>
        <dbReference type="ARBA" id="ARBA00048496"/>
    </source>
</evidence>
<dbReference type="Proteomes" id="UP000253034">
    <property type="component" value="Unassembled WGS sequence"/>
</dbReference>
<dbReference type="Pfam" id="PF04199">
    <property type="entry name" value="Cyclase"/>
    <property type="match status" value="1"/>
</dbReference>
<evidence type="ECO:0000256" key="2">
    <source>
        <dbReference type="ARBA" id="ARBA00002204"/>
    </source>
</evidence>
<dbReference type="OrthoDB" id="9796085at2"/>
<dbReference type="RefSeq" id="WP_114295948.1">
    <property type="nucleotide sequence ID" value="NZ_QPJT01000001.1"/>
</dbReference>
<evidence type="ECO:0000256" key="8">
    <source>
        <dbReference type="ARBA" id="ARBA00022833"/>
    </source>
</evidence>
<dbReference type="InterPro" id="IPR037175">
    <property type="entry name" value="KFase_sf"/>
</dbReference>
<dbReference type="GO" id="GO:0046872">
    <property type="term" value="F:metal ion binding"/>
    <property type="evidence" value="ECO:0007669"/>
    <property type="project" value="UniProtKB-KW"/>
</dbReference>
<dbReference type="PANTHER" id="PTHR31118:SF32">
    <property type="entry name" value="KYNURENINE FORMAMIDASE"/>
    <property type="match status" value="1"/>
</dbReference>
<comment type="pathway">
    <text evidence="11">Amino-acid degradation; L-tryptophan degradation via kynurenine pathway; L-kynurenine from L-tryptophan: step 2/2.</text>
</comment>
<comment type="subunit">
    <text evidence="3">Homodimer.</text>
</comment>
<accession>A0A369BHG4</accession>
<dbReference type="GO" id="GO:0019441">
    <property type="term" value="P:L-tryptophan catabolic process to kynurenine"/>
    <property type="evidence" value="ECO:0007669"/>
    <property type="project" value="InterPro"/>
</dbReference>
<dbReference type="GO" id="GO:0004061">
    <property type="term" value="F:arylformamidase activity"/>
    <property type="evidence" value="ECO:0007669"/>
    <property type="project" value="UniProtKB-EC"/>
</dbReference>
<dbReference type="SUPFAM" id="SSF102198">
    <property type="entry name" value="Putative cyclase"/>
    <property type="match status" value="1"/>
</dbReference>
<comment type="caution">
    <text evidence="12">The sequence shown here is derived from an EMBL/GenBank/DDBJ whole genome shotgun (WGS) entry which is preliminary data.</text>
</comment>
<evidence type="ECO:0000256" key="4">
    <source>
        <dbReference type="ARBA" id="ARBA00012930"/>
    </source>
</evidence>
<evidence type="ECO:0000256" key="1">
    <source>
        <dbReference type="ARBA" id="ARBA00001947"/>
    </source>
</evidence>
<dbReference type="EMBL" id="QPJT01000001">
    <property type="protein sequence ID" value="RCX21002.1"/>
    <property type="molecule type" value="Genomic_DNA"/>
</dbReference>
<gene>
    <name evidence="12" type="ORF">DFR58_101206</name>
</gene>
<keyword evidence="13" id="KW-1185">Reference proteome</keyword>
<dbReference type="FunFam" id="3.50.30.50:FF:000001">
    <property type="entry name" value="Kynurenine formamidase"/>
    <property type="match status" value="1"/>
</dbReference>
<dbReference type="PANTHER" id="PTHR31118">
    <property type="entry name" value="CYCLASE-LIKE PROTEIN 2"/>
    <property type="match status" value="1"/>
</dbReference>
<evidence type="ECO:0000256" key="11">
    <source>
        <dbReference type="ARBA" id="ARBA00060547"/>
    </source>
</evidence>
<evidence type="ECO:0000256" key="7">
    <source>
        <dbReference type="ARBA" id="ARBA00022801"/>
    </source>
</evidence>
<keyword evidence="6" id="KW-0479">Metal-binding</keyword>
<evidence type="ECO:0000256" key="5">
    <source>
        <dbReference type="ARBA" id="ARBA00014889"/>
    </source>
</evidence>
<evidence type="ECO:0000256" key="3">
    <source>
        <dbReference type="ARBA" id="ARBA00011738"/>
    </source>
</evidence>
<keyword evidence="9" id="KW-0823">Tryptophan catabolism</keyword>
<comment type="cofactor">
    <cofactor evidence="1">
        <name>Zn(2+)</name>
        <dbReference type="ChEBI" id="CHEBI:29105"/>
    </cofactor>
</comment>
<evidence type="ECO:0000256" key="6">
    <source>
        <dbReference type="ARBA" id="ARBA00022723"/>
    </source>
</evidence>
<dbReference type="Gene3D" id="3.50.30.50">
    <property type="entry name" value="Putative cyclase"/>
    <property type="match status" value="1"/>
</dbReference>
<comment type="catalytic activity">
    <reaction evidence="10">
        <text>N-formyl-L-kynurenine + H2O = L-kynurenine + formate + H(+)</text>
        <dbReference type="Rhea" id="RHEA:13009"/>
        <dbReference type="ChEBI" id="CHEBI:15377"/>
        <dbReference type="ChEBI" id="CHEBI:15378"/>
        <dbReference type="ChEBI" id="CHEBI:15740"/>
        <dbReference type="ChEBI" id="CHEBI:57959"/>
        <dbReference type="ChEBI" id="CHEBI:58629"/>
        <dbReference type="EC" id="3.5.1.9"/>
    </reaction>
</comment>
<evidence type="ECO:0000313" key="12">
    <source>
        <dbReference type="EMBL" id="RCX21002.1"/>
    </source>
</evidence>
<dbReference type="AlphaFoldDB" id="A0A369BHG4"/>
<comment type="function">
    <text evidence="2">Catalyzes the hydrolysis of N-formyl-L-kynurenine to L-kynurenine, the second step in the kynurenine pathway of tryptophan degradation.</text>
</comment>
<proteinExistence type="predicted"/>
<keyword evidence="8" id="KW-0862">Zinc</keyword>
<name>A0A369BHG4_9FIRM</name>
<keyword evidence="7" id="KW-0378">Hydrolase</keyword>
<reference evidence="12 13" key="1">
    <citation type="submission" date="2018-07" db="EMBL/GenBank/DDBJ databases">
        <title>Genomic Encyclopedia of Type Strains, Phase IV (KMG-IV): sequencing the most valuable type-strain genomes for metagenomic binning, comparative biology and taxonomic classification.</title>
        <authorList>
            <person name="Goeker M."/>
        </authorList>
    </citation>
    <scope>NUCLEOTIDE SEQUENCE [LARGE SCALE GENOMIC DNA]</scope>
    <source>
        <strain evidence="12 13">DSM 27016</strain>
    </source>
</reference>
<sequence>MKIKKIIDVSRRIYPGMAVWPGDSPVEIEINSSIEKGDACNVSSIKMGLHTGTHIDAPFHFINGGKRISSLNLSHYIGTVKVFDLKVQGFIDKSSISPLPIFEGDTVFLKTRNSLLHQTEPFCKDFIYIEESAAAYLAEKKIKTLGVDYLSIDGYSSSGYLSDGHPAHHLLLSNEIGIIEGLYLKDVQEGEYFFSCLPLSIEDADGSPVRAVLFETE</sequence>
<organism evidence="12 13">
    <name type="scientific">Anaerobacterium chartisolvens</name>
    <dbReference type="NCBI Taxonomy" id="1297424"/>
    <lineage>
        <taxon>Bacteria</taxon>
        <taxon>Bacillati</taxon>
        <taxon>Bacillota</taxon>
        <taxon>Clostridia</taxon>
        <taxon>Eubacteriales</taxon>
        <taxon>Oscillospiraceae</taxon>
        <taxon>Anaerobacterium</taxon>
    </lineage>
</organism>